<reference evidence="1 2" key="1">
    <citation type="journal article" date="2018" name="Nat. Ecol. Evol.">
        <title>Pezizomycetes genomes reveal the molecular basis of ectomycorrhizal truffle lifestyle.</title>
        <authorList>
            <person name="Murat C."/>
            <person name="Payen T."/>
            <person name="Noel B."/>
            <person name="Kuo A."/>
            <person name="Morin E."/>
            <person name="Chen J."/>
            <person name="Kohler A."/>
            <person name="Krizsan K."/>
            <person name="Balestrini R."/>
            <person name="Da Silva C."/>
            <person name="Montanini B."/>
            <person name="Hainaut M."/>
            <person name="Levati E."/>
            <person name="Barry K.W."/>
            <person name="Belfiori B."/>
            <person name="Cichocki N."/>
            <person name="Clum A."/>
            <person name="Dockter R.B."/>
            <person name="Fauchery L."/>
            <person name="Guy J."/>
            <person name="Iotti M."/>
            <person name="Le Tacon F."/>
            <person name="Lindquist E.A."/>
            <person name="Lipzen A."/>
            <person name="Malagnac F."/>
            <person name="Mello A."/>
            <person name="Molinier V."/>
            <person name="Miyauchi S."/>
            <person name="Poulain J."/>
            <person name="Riccioni C."/>
            <person name="Rubini A."/>
            <person name="Sitrit Y."/>
            <person name="Splivallo R."/>
            <person name="Traeger S."/>
            <person name="Wang M."/>
            <person name="Zifcakova L."/>
            <person name="Wipf D."/>
            <person name="Zambonelli A."/>
            <person name="Paolocci F."/>
            <person name="Nowrousian M."/>
            <person name="Ottonello S."/>
            <person name="Baldrian P."/>
            <person name="Spatafora J.W."/>
            <person name="Henrissat B."/>
            <person name="Nagy L.G."/>
            <person name="Aury J.M."/>
            <person name="Wincker P."/>
            <person name="Grigoriev I.V."/>
            <person name="Bonfante P."/>
            <person name="Martin F.M."/>
        </authorList>
    </citation>
    <scope>NUCLEOTIDE SEQUENCE [LARGE SCALE GENOMIC DNA]</scope>
    <source>
        <strain evidence="1 2">120613-1</strain>
    </source>
</reference>
<accession>A0A3N4JTK9</accession>
<proteinExistence type="predicted"/>
<name>A0A3N4JTK9_9PEZI</name>
<sequence>MEWNIKFQENAKPSPELSSLNLEITGLRRWRISGGFTVPERKKKARKIERERTMPGSTTFIQQLQYQSTVPIRFARRGNLLQYFIAANTDRPSDSEYSTGPMLRGRIIVHSTHRVHSKHSPVQYSPRQQFTYLIPEIKKPTNRLYLPYHTTL</sequence>
<dbReference type="AlphaFoldDB" id="A0A3N4JTK9"/>
<dbReference type="EMBL" id="ML120382">
    <property type="protein sequence ID" value="RPB00162.1"/>
    <property type="molecule type" value="Genomic_DNA"/>
</dbReference>
<dbReference type="Proteomes" id="UP000276215">
    <property type="component" value="Unassembled WGS sequence"/>
</dbReference>
<protein>
    <submittedName>
        <fullName evidence="1">Uncharacterized protein</fullName>
    </submittedName>
</protein>
<evidence type="ECO:0000313" key="1">
    <source>
        <dbReference type="EMBL" id="RPB00162.1"/>
    </source>
</evidence>
<gene>
    <name evidence="1" type="ORF">L873DRAFT_832967</name>
</gene>
<keyword evidence="2" id="KW-1185">Reference proteome</keyword>
<evidence type="ECO:0000313" key="2">
    <source>
        <dbReference type="Proteomes" id="UP000276215"/>
    </source>
</evidence>
<organism evidence="1 2">
    <name type="scientific">Choiromyces venosus 120613-1</name>
    <dbReference type="NCBI Taxonomy" id="1336337"/>
    <lineage>
        <taxon>Eukaryota</taxon>
        <taxon>Fungi</taxon>
        <taxon>Dikarya</taxon>
        <taxon>Ascomycota</taxon>
        <taxon>Pezizomycotina</taxon>
        <taxon>Pezizomycetes</taxon>
        <taxon>Pezizales</taxon>
        <taxon>Tuberaceae</taxon>
        <taxon>Choiromyces</taxon>
    </lineage>
</organism>